<dbReference type="SUPFAM" id="SSF88723">
    <property type="entry name" value="PIN domain-like"/>
    <property type="match status" value="1"/>
</dbReference>
<dbReference type="Pfam" id="PF13470">
    <property type="entry name" value="PIN_3"/>
    <property type="match status" value="1"/>
</dbReference>
<dbReference type="PANTHER" id="PTHR34610:SF4">
    <property type="entry name" value="SLL8027 PROTEIN"/>
    <property type="match status" value="1"/>
</dbReference>
<dbReference type="AlphaFoldDB" id="A0A139WVF4"/>
<organism evidence="2 3">
    <name type="scientific">Scytonema hofmannii PCC 7110</name>
    <dbReference type="NCBI Taxonomy" id="128403"/>
    <lineage>
        <taxon>Bacteria</taxon>
        <taxon>Bacillati</taxon>
        <taxon>Cyanobacteriota</taxon>
        <taxon>Cyanophyceae</taxon>
        <taxon>Nostocales</taxon>
        <taxon>Scytonemataceae</taxon>
        <taxon>Scytonema</taxon>
    </lineage>
</organism>
<accession>A0A139WVF4</accession>
<protein>
    <recommendedName>
        <fullName evidence="1">PIN domain-containing protein</fullName>
    </recommendedName>
</protein>
<dbReference type="Gene3D" id="3.40.50.1010">
    <property type="entry name" value="5'-nuclease"/>
    <property type="match status" value="1"/>
</dbReference>
<dbReference type="EMBL" id="ANNX02000047">
    <property type="protein sequence ID" value="KYC36411.1"/>
    <property type="molecule type" value="Genomic_DNA"/>
</dbReference>
<dbReference type="PANTHER" id="PTHR34610">
    <property type="entry name" value="SSL7007 PROTEIN"/>
    <property type="match status" value="1"/>
</dbReference>
<evidence type="ECO:0000313" key="2">
    <source>
        <dbReference type="EMBL" id="KYC36411.1"/>
    </source>
</evidence>
<comment type="caution">
    <text evidence="2">The sequence shown here is derived from an EMBL/GenBank/DDBJ whole genome shotgun (WGS) entry which is preliminary data.</text>
</comment>
<reference evidence="2 3" key="1">
    <citation type="journal article" date="2013" name="Genome Biol. Evol.">
        <title>Genomes of Stigonematalean cyanobacteria (subsection V) and the evolution of oxygenic photosynthesis from prokaryotes to plastids.</title>
        <authorList>
            <person name="Dagan T."/>
            <person name="Roettger M."/>
            <person name="Stucken K."/>
            <person name="Landan G."/>
            <person name="Koch R."/>
            <person name="Major P."/>
            <person name="Gould S.B."/>
            <person name="Goremykin V.V."/>
            <person name="Rippka R."/>
            <person name="Tandeau de Marsac N."/>
            <person name="Gugger M."/>
            <person name="Lockhart P.J."/>
            <person name="Allen J.F."/>
            <person name="Brune I."/>
            <person name="Maus I."/>
            <person name="Puhler A."/>
            <person name="Martin W.F."/>
        </authorList>
    </citation>
    <scope>NUCLEOTIDE SEQUENCE [LARGE SCALE GENOMIC DNA]</scope>
    <source>
        <strain evidence="2 3">PCC 7110</strain>
    </source>
</reference>
<dbReference type="SMART" id="SM00670">
    <property type="entry name" value="PINc"/>
    <property type="match status" value="1"/>
</dbReference>
<feature type="domain" description="PIN" evidence="1">
    <location>
        <begin position="5"/>
        <end position="119"/>
    </location>
</feature>
<proteinExistence type="predicted"/>
<evidence type="ECO:0000259" key="1">
    <source>
        <dbReference type="SMART" id="SM00670"/>
    </source>
</evidence>
<dbReference type="InterPro" id="IPR029060">
    <property type="entry name" value="PIN-like_dom_sf"/>
</dbReference>
<dbReference type="InterPro" id="IPR002850">
    <property type="entry name" value="PIN_toxin-like"/>
</dbReference>
<gene>
    <name evidence="2" type="ORF">WA1_42660</name>
</gene>
<dbReference type="CDD" id="cd09854">
    <property type="entry name" value="PIN_VapC-like"/>
    <property type="match status" value="1"/>
</dbReference>
<dbReference type="NCBIfam" id="TIGR00305">
    <property type="entry name" value="putative toxin-antitoxin system toxin component, PIN family"/>
    <property type="match status" value="1"/>
</dbReference>
<dbReference type="STRING" id="128403.WA1_42660"/>
<dbReference type="RefSeq" id="WP_017749706.1">
    <property type="nucleotide sequence ID" value="NZ_KQ976354.1"/>
</dbReference>
<dbReference type="InterPro" id="IPR002716">
    <property type="entry name" value="PIN_dom"/>
</dbReference>
<name>A0A139WVF4_9CYAN</name>
<dbReference type="Proteomes" id="UP000076925">
    <property type="component" value="Unassembled WGS sequence"/>
</dbReference>
<keyword evidence="3" id="KW-1185">Reference proteome</keyword>
<sequence>MSEKIKAVIDTSVYIAAFGSRSKTSAPAKVIDNLRSGYFIAVISPQILAELIEVCERRGKSKEDVITFLKSISDNVFKILGDYSVSTLDFIDPKDNMLLAAALEAKADYLVSLDKQHVQPLKHYMGTQIVDPNQFIHEIDLYKKGERKEIKTMFF</sequence>
<evidence type="ECO:0000313" key="3">
    <source>
        <dbReference type="Proteomes" id="UP000076925"/>
    </source>
</evidence>